<protein>
    <recommendedName>
        <fullName evidence="1">Retrotransposon gag domain-containing protein</fullName>
    </recommendedName>
</protein>
<dbReference type="Proteomes" id="UP000288805">
    <property type="component" value="Unassembled WGS sequence"/>
</dbReference>
<proteinExistence type="predicted"/>
<dbReference type="Pfam" id="PF03732">
    <property type="entry name" value="Retrotrans_gag"/>
    <property type="match status" value="1"/>
</dbReference>
<sequence length="100" mass="11905">MEGGRQMFSSKIAKIEIPRLRRAYKEEEKVVTWALFEEELWARFRPKECEDFDEALSRVEQVGSLWDYPKEFEKLHNRVEGWTQKALVGDFHGRAQTKNS</sequence>
<evidence type="ECO:0000313" key="3">
    <source>
        <dbReference type="Proteomes" id="UP000288805"/>
    </source>
</evidence>
<dbReference type="InterPro" id="IPR005162">
    <property type="entry name" value="Retrotrans_gag_dom"/>
</dbReference>
<feature type="domain" description="Retrotransposon gag" evidence="1">
    <location>
        <begin position="27"/>
        <end position="91"/>
    </location>
</feature>
<accession>A0A438GQW9</accession>
<dbReference type="EMBL" id="QGNW01000367">
    <property type="protein sequence ID" value="RVW74611.1"/>
    <property type="molecule type" value="Genomic_DNA"/>
</dbReference>
<reference evidence="2 3" key="1">
    <citation type="journal article" date="2018" name="PLoS Genet.">
        <title>Population sequencing reveals clonal diversity and ancestral inbreeding in the grapevine cultivar Chardonnay.</title>
        <authorList>
            <person name="Roach M.J."/>
            <person name="Johnson D.L."/>
            <person name="Bohlmann J."/>
            <person name="van Vuuren H.J."/>
            <person name="Jones S.J."/>
            <person name="Pretorius I.S."/>
            <person name="Schmidt S.A."/>
            <person name="Borneman A.R."/>
        </authorList>
    </citation>
    <scope>NUCLEOTIDE SEQUENCE [LARGE SCALE GENOMIC DNA]</scope>
    <source>
        <strain evidence="3">cv. Chardonnay</strain>
        <tissue evidence="2">Leaf</tissue>
    </source>
</reference>
<comment type="caution">
    <text evidence="2">The sequence shown here is derived from an EMBL/GenBank/DDBJ whole genome shotgun (WGS) entry which is preliminary data.</text>
</comment>
<evidence type="ECO:0000259" key="1">
    <source>
        <dbReference type="Pfam" id="PF03732"/>
    </source>
</evidence>
<dbReference type="AlphaFoldDB" id="A0A438GQW9"/>
<evidence type="ECO:0000313" key="2">
    <source>
        <dbReference type="EMBL" id="RVW74611.1"/>
    </source>
</evidence>
<name>A0A438GQW9_VITVI</name>
<organism evidence="2 3">
    <name type="scientific">Vitis vinifera</name>
    <name type="common">Grape</name>
    <dbReference type="NCBI Taxonomy" id="29760"/>
    <lineage>
        <taxon>Eukaryota</taxon>
        <taxon>Viridiplantae</taxon>
        <taxon>Streptophyta</taxon>
        <taxon>Embryophyta</taxon>
        <taxon>Tracheophyta</taxon>
        <taxon>Spermatophyta</taxon>
        <taxon>Magnoliopsida</taxon>
        <taxon>eudicotyledons</taxon>
        <taxon>Gunneridae</taxon>
        <taxon>Pentapetalae</taxon>
        <taxon>rosids</taxon>
        <taxon>Vitales</taxon>
        <taxon>Vitaceae</taxon>
        <taxon>Viteae</taxon>
        <taxon>Vitis</taxon>
    </lineage>
</organism>
<gene>
    <name evidence="2" type="ORF">CK203_050885</name>
</gene>